<dbReference type="Pfam" id="PF03110">
    <property type="entry name" value="SBP"/>
    <property type="match status" value="1"/>
</dbReference>
<dbReference type="InterPro" id="IPR004333">
    <property type="entry name" value="SBP_dom"/>
</dbReference>
<evidence type="ECO:0000256" key="8">
    <source>
        <dbReference type="ARBA" id="ARBA00023242"/>
    </source>
</evidence>
<dbReference type="InParanoid" id="A0A804IWT0"/>
<dbReference type="AlphaFoldDB" id="A0A804IWT0"/>
<evidence type="ECO:0000256" key="3">
    <source>
        <dbReference type="ARBA" id="ARBA00022771"/>
    </source>
</evidence>
<keyword evidence="8" id="KW-0539">Nucleus</keyword>
<keyword evidence="2" id="KW-0479">Metal-binding</keyword>
<keyword evidence="13" id="KW-1185">Reference proteome</keyword>
<dbReference type="FunCoup" id="A0A804IWT0">
    <property type="interactions" value="3"/>
</dbReference>
<evidence type="ECO:0000313" key="13">
    <source>
        <dbReference type="Proteomes" id="UP000012960"/>
    </source>
</evidence>
<evidence type="ECO:0000256" key="6">
    <source>
        <dbReference type="ARBA" id="ARBA00023125"/>
    </source>
</evidence>
<dbReference type="EnsemblPlants" id="Ma04_t33510.1">
    <property type="protein sequence ID" value="Ma04_p33510.1"/>
    <property type="gene ID" value="Ma04_g33510"/>
</dbReference>
<evidence type="ECO:0000313" key="12">
    <source>
        <dbReference type="EnsemblPlants" id="Ma04_p33510.1"/>
    </source>
</evidence>
<name>A0A804IWT0_MUSAM</name>
<dbReference type="SUPFAM" id="SSF103612">
    <property type="entry name" value="SBT domain"/>
    <property type="match status" value="1"/>
</dbReference>
<dbReference type="FunFam" id="4.10.1100.10:FF:000001">
    <property type="entry name" value="Squamosa promoter-binding-like protein 14"/>
    <property type="match status" value="1"/>
</dbReference>
<dbReference type="InterPro" id="IPR044817">
    <property type="entry name" value="SBP-like"/>
</dbReference>
<proteinExistence type="predicted"/>
<dbReference type="GO" id="GO:0008270">
    <property type="term" value="F:zinc ion binding"/>
    <property type="evidence" value="ECO:0007669"/>
    <property type="project" value="UniProtKB-KW"/>
</dbReference>
<keyword evidence="4" id="KW-0862">Zinc</keyword>
<accession>A0A804IWT0</accession>
<keyword evidence="7" id="KW-0804">Transcription</keyword>
<evidence type="ECO:0000259" key="10">
    <source>
        <dbReference type="PROSITE" id="PS51141"/>
    </source>
</evidence>
<evidence type="ECO:0000256" key="1">
    <source>
        <dbReference type="ARBA" id="ARBA00004123"/>
    </source>
</evidence>
<dbReference type="Gene3D" id="4.10.1100.10">
    <property type="entry name" value="Transcription factor, SBP-box domain"/>
    <property type="match status" value="1"/>
</dbReference>
<dbReference type="PANTHER" id="PTHR31251:SF226">
    <property type="entry name" value="SQUAMOSA PROMOTER-BINDING-LIKE PROTEIN 6"/>
    <property type="match status" value="1"/>
</dbReference>
<dbReference type="Gramene" id="Ma04_t33510.1">
    <property type="protein sequence ID" value="Ma04_p33510.1"/>
    <property type="gene ID" value="Ma04_g33510"/>
</dbReference>
<dbReference type="GO" id="GO:0001216">
    <property type="term" value="F:DNA-binding transcription activator activity"/>
    <property type="evidence" value="ECO:0000318"/>
    <property type="project" value="GO_Central"/>
</dbReference>
<feature type="domain" description="SBP-type" evidence="10">
    <location>
        <begin position="111"/>
        <end position="188"/>
    </location>
</feature>
<dbReference type="GO" id="GO:0005634">
    <property type="term" value="C:nucleus"/>
    <property type="evidence" value="ECO:0000318"/>
    <property type="project" value="GO_Central"/>
</dbReference>
<evidence type="ECO:0000256" key="2">
    <source>
        <dbReference type="ARBA" id="ARBA00022723"/>
    </source>
</evidence>
<keyword evidence="5" id="KW-0805">Transcription regulation</keyword>
<keyword evidence="3 9" id="KW-0863">Zinc-finger</keyword>
<dbReference type="InterPro" id="IPR036893">
    <property type="entry name" value="SBP_sf"/>
</dbReference>
<reference evidence="12" key="2">
    <citation type="submission" date="2021-05" db="UniProtKB">
        <authorList>
            <consortium name="EnsemblPlants"/>
        </authorList>
    </citation>
    <scope>IDENTIFICATION</scope>
    <source>
        <strain evidence="12">subsp. malaccensis</strain>
    </source>
</reference>
<evidence type="ECO:0000256" key="5">
    <source>
        <dbReference type="ARBA" id="ARBA00023015"/>
    </source>
</evidence>
<dbReference type="PANTHER" id="PTHR31251">
    <property type="entry name" value="SQUAMOSA PROMOTER-BINDING-LIKE PROTEIN 4"/>
    <property type="match status" value="1"/>
</dbReference>
<dbReference type="Proteomes" id="UP000012960">
    <property type="component" value="Unplaced"/>
</dbReference>
<keyword evidence="6" id="KW-0238">DNA-binding</keyword>
<evidence type="ECO:0000313" key="11">
    <source>
        <dbReference type="EMBL" id="CAG1844157.1"/>
    </source>
</evidence>
<gene>
    <name evidence="11" type="ORF">GSMUA_139520.1</name>
</gene>
<reference evidence="11" key="1">
    <citation type="submission" date="2021-03" db="EMBL/GenBank/DDBJ databases">
        <authorList>
            <consortium name="Genoscope - CEA"/>
            <person name="William W."/>
        </authorList>
    </citation>
    <scope>NUCLEOTIDE SEQUENCE</scope>
    <source>
        <strain evidence="11">Doubled-haploid Pahang</strain>
    </source>
</reference>
<evidence type="ECO:0000256" key="4">
    <source>
        <dbReference type="ARBA" id="ARBA00022833"/>
    </source>
</evidence>
<dbReference type="EMBL" id="HG996469">
    <property type="protein sequence ID" value="CAG1844157.1"/>
    <property type="molecule type" value="Genomic_DNA"/>
</dbReference>
<organism evidence="12 13">
    <name type="scientific">Musa acuminata subsp. malaccensis</name>
    <name type="common">Wild banana</name>
    <name type="synonym">Musa malaccensis</name>
    <dbReference type="NCBI Taxonomy" id="214687"/>
    <lineage>
        <taxon>Eukaryota</taxon>
        <taxon>Viridiplantae</taxon>
        <taxon>Streptophyta</taxon>
        <taxon>Embryophyta</taxon>
        <taxon>Tracheophyta</taxon>
        <taxon>Spermatophyta</taxon>
        <taxon>Magnoliopsida</taxon>
        <taxon>Liliopsida</taxon>
        <taxon>Zingiberales</taxon>
        <taxon>Musaceae</taxon>
        <taxon>Musa</taxon>
    </lineage>
</organism>
<dbReference type="GO" id="GO:0000976">
    <property type="term" value="F:transcription cis-regulatory region binding"/>
    <property type="evidence" value="ECO:0000318"/>
    <property type="project" value="GO_Central"/>
</dbReference>
<dbReference type="PROSITE" id="PS51141">
    <property type="entry name" value="ZF_SBP"/>
    <property type="match status" value="1"/>
</dbReference>
<evidence type="ECO:0000256" key="9">
    <source>
        <dbReference type="PROSITE-ProRule" id="PRU00470"/>
    </source>
</evidence>
<comment type="subcellular location">
    <subcellularLocation>
        <location evidence="1">Nucleus</location>
    </subcellularLocation>
</comment>
<protein>
    <submittedName>
        <fullName evidence="11">(wild Malaysian banana) hypothetical protein</fullName>
    </submittedName>
</protein>
<evidence type="ECO:0000256" key="7">
    <source>
        <dbReference type="ARBA" id="ARBA00023163"/>
    </source>
</evidence>
<sequence>MEDGGVAGRSGVLSWDFWKLRNWASSHSASSSYSTAQPNADAAAASFSSTVAACFPCSDREMMAGGNRDQRALQYHHHHLTCLKLGKRQYYVEESGAAGAAMKRERPAAAVPRCQVDGCGKVLADEKEYHKRHKVCELHSKAPKVVVRGVEQRFCQQCSRFHVVAEFDDSKRSCRRRLAGHNERRRKNSTDPIARNPFLGTTAQPYHLSCCLFAMTGDIIPCISTSPGCALSLLSSKVSPWISSSEFSSRSSAALNELIAENRAAGLARRLLANRGGWHPVVSAEQPLFWPCPHHQASISQTQVRLDDGWIRLQDAGDRVMLDLMNAQLLLWDAAGEERVTGGRGVL</sequence>